<protein>
    <submittedName>
        <fullName evidence="6">ABC transporter substrate-binding protein</fullName>
    </submittedName>
</protein>
<feature type="domain" description="SsuA/THI5-like" evidence="5">
    <location>
        <begin position="61"/>
        <end position="261"/>
    </location>
</feature>
<keyword evidence="3 4" id="KW-0732">Signal</keyword>
<dbReference type="PANTHER" id="PTHR30024:SF47">
    <property type="entry name" value="TAURINE-BINDING PERIPLASMIC PROTEIN"/>
    <property type="match status" value="1"/>
</dbReference>
<dbReference type="EMBL" id="JASATX010000007">
    <property type="protein sequence ID" value="MDI2099742.1"/>
    <property type="molecule type" value="Genomic_DNA"/>
</dbReference>
<dbReference type="AlphaFoldDB" id="A0AAW6T7F0"/>
<gene>
    <name evidence="6" type="ORF">QF206_12285</name>
</gene>
<accession>A0AAW6T7F0</accession>
<evidence type="ECO:0000256" key="2">
    <source>
        <dbReference type="ARBA" id="ARBA00010742"/>
    </source>
</evidence>
<dbReference type="Gene3D" id="3.40.190.10">
    <property type="entry name" value="Periplasmic binding protein-like II"/>
    <property type="match status" value="2"/>
</dbReference>
<evidence type="ECO:0000313" key="7">
    <source>
        <dbReference type="Proteomes" id="UP001321506"/>
    </source>
</evidence>
<evidence type="ECO:0000256" key="4">
    <source>
        <dbReference type="SAM" id="SignalP"/>
    </source>
</evidence>
<organism evidence="6 7">
    <name type="scientific">Ruicaihuangia caeni</name>
    <dbReference type="NCBI Taxonomy" id="3042517"/>
    <lineage>
        <taxon>Bacteria</taxon>
        <taxon>Bacillati</taxon>
        <taxon>Actinomycetota</taxon>
        <taxon>Actinomycetes</taxon>
        <taxon>Micrococcales</taxon>
        <taxon>Microbacteriaceae</taxon>
        <taxon>Ruicaihuangia</taxon>
    </lineage>
</organism>
<reference evidence="6 7" key="1">
    <citation type="submission" date="2023-04" db="EMBL/GenBank/DDBJ databases">
        <title>Klugiella caeni sp. nov. isolated from the sludge of biochemical tank.</title>
        <authorList>
            <person name="Geng K."/>
        </authorList>
    </citation>
    <scope>NUCLEOTIDE SEQUENCE [LARGE SCALE GENOMIC DNA]</scope>
    <source>
        <strain evidence="6 7">YN-L-19</strain>
    </source>
</reference>
<dbReference type="GO" id="GO:0042597">
    <property type="term" value="C:periplasmic space"/>
    <property type="evidence" value="ECO:0007669"/>
    <property type="project" value="UniProtKB-SubCell"/>
</dbReference>
<feature type="chain" id="PRO_5043386627" evidence="4">
    <location>
        <begin position="32"/>
        <end position="338"/>
    </location>
</feature>
<comment type="caution">
    <text evidence="6">The sequence shown here is derived from an EMBL/GenBank/DDBJ whole genome shotgun (WGS) entry which is preliminary data.</text>
</comment>
<dbReference type="Pfam" id="PF09084">
    <property type="entry name" value="NMT1"/>
    <property type="match status" value="1"/>
</dbReference>
<comment type="subcellular location">
    <subcellularLocation>
        <location evidence="1">Periplasm</location>
    </subcellularLocation>
</comment>
<dbReference type="RefSeq" id="WP_281489532.1">
    <property type="nucleotide sequence ID" value="NZ_CP159582.1"/>
</dbReference>
<evidence type="ECO:0000259" key="5">
    <source>
        <dbReference type="Pfam" id="PF09084"/>
    </source>
</evidence>
<sequence length="338" mass="35195">MSLGLASRRFAPRMAAVAAVAAVGLALTGCAAGSTDSQQGEETESTAIRMATQPWIGYGPWAIADEQGYFDDRGLDVTLTSFDGDAEVNAALASGQADVANVASHTALQFVENGVDVSIILLMDAATTADAIIASGDITTIADLKGQKVAYEEGATSDLLLNYALAENGMSIDDIERVPMGASEAGAALIGNRVPVAVTYEPYITEALAQSDSVHVLYTAAEREGLISDVLVVRNDVLEQKPEALRSLLAAWDDAIGFYNDNTDEGRAIIATAVGAAPEELTTAFDGVEFFTLDDNAELLDGAYLDEALPAIIEAGKVAKILDGSAKPSDVVDSSLLK</sequence>
<dbReference type="InterPro" id="IPR015168">
    <property type="entry name" value="SsuA/THI5"/>
</dbReference>
<feature type="signal peptide" evidence="4">
    <location>
        <begin position="1"/>
        <end position="31"/>
    </location>
</feature>
<dbReference type="PANTHER" id="PTHR30024">
    <property type="entry name" value="ALIPHATIC SULFONATES-BINDING PROTEIN-RELATED"/>
    <property type="match status" value="1"/>
</dbReference>
<name>A0AAW6T7F0_9MICO</name>
<evidence type="ECO:0000256" key="3">
    <source>
        <dbReference type="ARBA" id="ARBA00022729"/>
    </source>
</evidence>
<evidence type="ECO:0000256" key="1">
    <source>
        <dbReference type="ARBA" id="ARBA00004418"/>
    </source>
</evidence>
<dbReference type="Proteomes" id="UP001321506">
    <property type="component" value="Unassembled WGS sequence"/>
</dbReference>
<evidence type="ECO:0000313" key="6">
    <source>
        <dbReference type="EMBL" id="MDI2099742.1"/>
    </source>
</evidence>
<comment type="similarity">
    <text evidence="2">Belongs to the bacterial solute-binding protein SsuA/TauA family.</text>
</comment>
<dbReference type="SUPFAM" id="SSF53850">
    <property type="entry name" value="Periplasmic binding protein-like II"/>
    <property type="match status" value="1"/>
</dbReference>
<proteinExistence type="inferred from homology"/>
<keyword evidence="7" id="KW-1185">Reference proteome</keyword>